<evidence type="ECO:0000256" key="2">
    <source>
        <dbReference type="ARBA" id="ARBA00007878"/>
    </source>
</evidence>
<evidence type="ECO:0000313" key="12">
    <source>
        <dbReference type="RefSeq" id="XP_031572968.1"/>
    </source>
</evidence>
<dbReference type="InterPro" id="IPR011004">
    <property type="entry name" value="Trimer_LpxA-like_sf"/>
</dbReference>
<dbReference type="InterPro" id="IPR044123">
    <property type="entry name" value="W2_eIF2B_epsilon"/>
</dbReference>
<dbReference type="KEGG" id="aten:116306968"/>
<keyword evidence="3" id="KW-0963">Cytoplasm</keyword>
<dbReference type="InterPro" id="IPR056764">
    <property type="entry name" value="LbH_EIF2B3/5"/>
</dbReference>
<dbReference type="Pfam" id="PF25084">
    <property type="entry name" value="LbH_EIF2B"/>
    <property type="match status" value="1"/>
</dbReference>
<comment type="subcellular location">
    <subcellularLocation>
        <location evidence="1">Cytoplasm</location>
        <location evidence="1">Cytosol</location>
    </subcellularLocation>
</comment>
<dbReference type="InterPro" id="IPR029044">
    <property type="entry name" value="Nucleotide-diphossugar_trans"/>
</dbReference>
<dbReference type="SUPFAM" id="SSF48371">
    <property type="entry name" value="ARM repeat"/>
    <property type="match status" value="1"/>
</dbReference>
<dbReference type="InParanoid" id="A0A6P8J4P5"/>
<evidence type="ECO:0000256" key="3">
    <source>
        <dbReference type="ARBA" id="ARBA00022490"/>
    </source>
</evidence>
<evidence type="ECO:0000256" key="8">
    <source>
        <dbReference type="ARBA" id="ARBA00046432"/>
    </source>
</evidence>
<evidence type="ECO:0000256" key="7">
    <source>
        <dbReference type="ARBA" id="ARBA00044345"/>
    </source>
</evidence>
<feature type="domain" description="W2" evidence="10">
    <location>
        <begin position="512"/>
        <end position="691"/>
    </location>
</feature>
<evidence type="ECO:0000256" key="5">
    <source>
        <dbReference type="ARBA" id="ARBA00022917"/>
    </source>
</evidence>
<dbReference type="InterPro" id="IPR051956">
    <property type="entry name" value="eIF2B_epsilon"/>
</dbReference>
<dbReference type="Pfam" id="PF00483">
    <property type="entry name" value="NTP_transferase"/>
    <property type="match status" value="1"/>
</dbReference>
<dbReference type="InterPro" id="IPR035543">
    <property type="entry name" value="eIF-2B_epsilon_N"/>
</dbReference>
<dbReference type="FunFam" id="3.90.550.10:FF:000066">
    <property type="entry name" value="Translation initiation factor eIF-2B subunit epsilon"/>
    <property type="match status" value="1"/>
</dbReference>
<sequence length="696" mass="79371">MNTKKRKGGGETWEKGDEILQGVILADSFNFKFLPITLERPRALLPLVNCTLLDYTIEFLVEAGVEEIFVFCCAHADQIVKHLNDSKWMGSRSPCEIHTVIVENCLSTGDALREIDRKSLIRSDFVLVSGDVVSNMKLKHVLNEHKARRQKDKSSIMTMVFKTANPGHRTRCREDDTVLALDSSTNRVLFYERTIKRKKFEFPLTLFADNHNIQLRYDLLDCHICICSTQVPHLFTDNFDYQTRQDFIKGILINEDILGNQIHCNIINDTYAARVSNFYMYDAVSKDILHRWSYPIVPDNSSFFMEDSYSYIRHNLYLDKDLSLARDCELKENLIIGCGTSVGTGTVLSNCVIGKNCTIGDNVTIQGAHLWDNVVVESNCIISDSILCSGAHIKKDVSITTGSLVSFNVVIGPDIKLKPRSRVTLKQKQDDEGDFGMEDLSLEDKQETQEPPGFNAEDVGEEGQGYLWLHSDDIDSDDDDENRELDLWGEERESSSEDEVSSISSEESLEPESPPPEDSSLFYNEVLETIRHGVADKVSPDNMVLEINASKFAYNVTFRDVNQSMVKALLETSLPDNTMDKRSQAKSLKKTLDHLKPLMEKYIRDADGQKDLIIYAEEFFALNKWCNAMLQIYLNHLYNVDLLEETVILSWHANPGVHDDHVVESQKKLLRERVLPFIKWLKEAEEESEDEDEDDD</sequence>
<dbReference type="CDD" id="cd04197">
    <property type="entry name" value="eIF-2B_epsilon_N"/>
    <property type="match status" value="1"/>
</dbReference>
<organism evidence="11 12">
    <name type="scientific">Actinia tenebrosa</name>
    <name type="common">Australian red waratah sea anemone</name>
    <dbReference type="NCBI Taxonomy" id="6105"/>
    <lineage>
        <taxon>Eukaryota</taxon>
        <taxon>Metazoa</taxon>
        <taxon>Cnidaria</taxon>
        <taxon>Anthozoa</taxon>
        <taxon>Hexacorallia</taxon>
        <taxon>Actiniaria</taxon>
        <taxon>Actiniidae</taxon>
        <taxon>Actinia</taxon>
    </lineage>
</organism>
<dbReference type="OrthoDB" id="424572at2759"/>
<dbReference type="AlphaFoldDB" id="A0A6P8J4P5"/>
<dbReference type="InterPro" id="IPR003307">
    <property type="entry name" value="W2_domain"/>
</dbReference>
<dbReference type="GeneID" id="116306968"/>
<evidence type="ECO:0000256" key="1">
    <source>
        <dbReference type="ARBA" id="ARBA00004514"/>
    </source>
</evidence>
<keyword evidence="4" id="KW-0396">Initiation factor</keyword>
<dbReference type="GO" id="GO:0005085">
    <property type="term" value="F:guanyl-nucleotide exchange factor activity"/>
    <property type="evidence" value="ECO:0007669"/>
    <property type="project" value="InterPro"/>
</dbReference>
<dbReference type="GO" id="GO:0031369">
    <property type="term" value="F:translation initiation factor binding"/>
    <property type="evidence" value="ECO:0007669"/>
    <property type="project" value="InterPro"/>
</dbReference>
<accession>A0A6P8J4P5</accession>
<gene>
    <name evidence="12" type="primary">LOC116306968</name>
</gene>
<dbReference type="InterPro" id="IPR016024">
    <property type="entry name" value="ARM-type_fold"/>
</dbReference>
<dbReference type="PROSITE" id="PS51363">
    <property type="entry name" value="W2"/>
    <property type="match status" value="1"/>
</dbReference>
<name>A0A6P8J4P5_ACTTE</name>
<keyword evidence="11" id="KW-1185">Reference proteome</keyword>
<evidence type="ECO:0000256" key="9">
    <source>
        <dbReference type="SAM" id="MobiDB-lite"/>
    </source>
</evidence>
<dbReference type="Proteomes" id="UP000515163">
    <property type="component" value="Unplaced"/>
</dbReference>
<dbReference type="FunCoup" id="A0A6P8J4P5">
    <property type="interactions" value="3762"/>
</dbReference>
<dbReference type="SMART" id="SM00515">
    <property type="entry name" value="eIF5C"/>
    <property type="match status" value="1"/>
</dbReference>
<dbReference type="PANTHER" id="PTHR45887">
    <property type="entry name" value="TRANSLATION INITIATION FACTOR EIF-2B SUBUNIT EPSILON"/>
    <property type="match status" value="1"/>
</dbReference>
<evidence type="ECO:0000313" key="11">
    <source>
        <dbReference type="Proteomes" id="UP000515163"/>
    </source>
</evidence>
<dbReference type="PANTHER" id="PTHR45887:SF1">
    <property type="entry name" value="TRANSLATION INITIATION FACTOR EIF-2B SUBUNIT EPSILON"/>
    <property type="match status" value="1"/>
</dbReference>
<dbReference type="SUPFAM" id="SSF53448">
    <property type="entry name" value="Nucleotide-diphospho-sugar transferases"/>
    <property type="match status" value="1"/>
</dbReference>
<dbReference type="GO" id="GO:0003743">
    <property type="term" value="F:translation initiation factor activity"/>
    <property type="evidence" value="ECO:0007669"/>
    <property type="project" value="UniProtKB-KW"/>
</dbReference>
<dbReference type="Gene3D" id="2.160.10.10">
    <property type="entry name" value="Hexapeptide repeat proteins"/>
    <property type="match status" value="1"/>
</dbReference>
<keyword evidence="5" id="KW-0648">Protein biosynthesis</keyword>
<dbReference type="GO" id="GO:0005829">
    <property type="term" value="C:cytosol"/>
    <property type="evidence" value="ECO:0007669"/>
    <property type="project" value="UniProtKB-SubCell"/>
</dbReference>
<dbReference type="CDD" id="cd11558">
    <property type="entry name" value="W2_eIF2B_epsilon"/>
    <property type="match status" value="1"/>
</dbReference>
<evidence type="ECO:0000256" key="4">
    <source>
        <dbReference type="ARBA" id="ARBA00022540"/>
    </source>
</evidence>
<dbReference type="Pfam" id="PF02020">
    <property type="entry name" value="W2"/>
    <property type="match status" value="1"/>
</dbReference>
<reference evidence="12" key="1">
    <citation type="submission" date="2025-08" db="UniProtKB">
        <authorList>
            <consortium name="RefSeq"/>
        </authorList>
    </citation>
    <scope>IDENTIFICATION</scope>
    <source>
        <tissue evidence="12">Tentacle</tissue>
    </source>
</reference>
<proteinExistence type="inferred from homology"/>
<evidence type="ECO:0000259" key="10">
    <source>
        <dbReference type="PROSITE" id="PS51363"/>
    </source>
</evidence>
<evidence type="ECO:0000256" key="6">
    <source>
        <dbReference type="ARBA" id="ARBA00044144"/>
    </source>
</evidence>
<protein>
    <recommendedName>
        <fullName evidence="6">Translation initiation factor eIF2B subunit epsilon</fullName>
    </recommendedName>
    <alternativeName>
        <fullName evidence="7">eIF2B GDP-GTP exchange factor subunit epsilon</fullName>
    </alternativeName>
</protein>
<dbReference type="SUPFAM" id="SSF51161">
    <property type="entry name" value="Trimeric LpxA-like enzymes"/>
    <property type="match status" value="1"/>
</dbReference>
<feature type="region of interest" description="Disordered" evidence="9">
    <location>
        <begin position="488"/>
        <end position="520"/>
    </location>
</feature>
<comment type="subunit">
    <text evidence="8">Component of the translation initiation factor 2B (eIF2B) complex which is a heterodecamer of two sets of five different subunits: alpha, beta, gamma, delta and epsilon. Subunits alpha, beta and delta comprise a regulatory subcomplex and subunits epsilon and gamma comprise a catalytic subcomplex. Within the complex, the hexameric regulatory complex resides at the center, with the two heterodimeric catalytic subcomplexes bound on opposite sides.</text>
</comment>
<dbReference type="InterPro" id="IPR005835">
    <property type="entry name" value="NTP_transferase_dom"/>
</dbReference>
<dbReference type="RefSeq" id="XP_031572968.1">
    <property type="nucleotide sequence ID" value="XM_031717108.1"/>
</dbReference>
<dbReference type="GO" id="GO:0005851">
    <property type="term" value="C:eukaryotic translation initiation factor 2B complex"/>
    <property type="evidence" value="ECO:0007669"/>
    <property type="project" value="TreeGrafter"/>
</dbReference>
<dbReference type="CDD" id="cd05787">
    <property type="entry name" value="LbH_eIF2B_epsilon"/>
    <property type="match status" value="1"/>
</dbReference>
<dbReference type="Gene3D" id="3.90.550.10">
    <property type="entry name" value="Spore Coat Polysaccharide Biosynthesis Protein SpsA, Chain A"/>
    <property type="match status" value="1"/>
</dbReference>
<comment type="similarity">
    <text evidence="2">Belongs to the eIF-2B gamma/epsilon subunits family.</text>
</comment>
<dbReference type="Gene3D" id="1.25.40.180">
    <property type="match status" value="1"/>
</dbReference>